<keyword evidence="2" id="KW-1185">Reference proteome</keyword>
<name>A0A314Y1B8_PRUYE</name>
<comment type="caution">
    <text evidence="1">The sequence shown here is derived from an EMBL/GenBank/DDBJ whole genome shotgun (WGS) entry which is preliminary data.</text>
</comment>
<protein>
    <submittedName>
        <fullName evidence="1">Uncharacterized protein</fullName>
    </submittedName>
</protein>
<proteinExistence type="predicted"/>
<dbReference type="Proteomes" id="UP000250321">
    <property type="component" value="Unassembled WGS sequence"/>
</dbReference>
<gene>
    <name evidence="1" type="ORF">Pyn_04932</name>
</gene>
<evidence type="ECO:0000313" key="2">
    <source>
        <dbReference type="Proteomes" id="UP000250321"/>
    </source>
</evidence>
<dbReference type="AlphaFoldDB" id="A0A314Y1B8"/>
<dbReference type="EMBL" id="PJQY01001875">
    <property type="protein sequence ID" value="PQP98668.1"/>
    <property type="molecule type" value="Genomic_DNA"/>
</dbReference>
<organism evidence="1 2">
    <name type="scientific">Prunus yedoensis var. nudiflora</name>
    <dbReference type="NCBI Taxonomy" id="2094558"/>
    <lineage>
        <taxon>Eukaryota</taxon>
        <taxon>Viridiplantae</taxon>
        <taxon>Streptophyta</taxon>
        <taxon>Embryophyta</taxon>
        <taxon>Tracheophyta</taxon>
        <taxon>Spermatophyta</taxon>
        <taxon>Magnoliopsida</taxon>
        <taxon>eudicotyledons</taxon>
        <taxon>Gunneridae</taxon>
        <taxon>Pentapetalae</taxon>
        <taxon>rosids</taxon>
        <taxon>fabids</taxon>
        <taxon>Rosales</taxon>
        <taxon>Rosaceae</taxon>
        <taxon>Amygdaloideae</taxon>
        <taxon>Amygdaleae</taxon>
        <taxon>Prunus</taxon>
    </lineage>
</organism>
<sequence length="64" mass="6924">MGFLDEEEAEVRGGKVQGYTEMSKGIDYMAAAMCCSFVGVGLGGRDVKVMDKIWRDESIGGGER</sequence>
<reference evidence="1 2" key="1">
    <citation type="submission" date="2018-02" db="EMBL/GenBank/DDBJ databases">
        <title>Draft genome of wild Prunus yedoensis var. nudiflora.</title>
        <authorList>
            <person name="Baek S."/>
            <person name="Kim J.-H."/>
            <person name="Choi K."/>
            <person name="Kim G.-B."/>
            <person name="Cho A."/>
            <person name="Jang H."/>
            <person name="Shin C.-H."/>
            <person name="Yu H.-J."/>
            <person name="Mun J.-H."/>
        </authorList>
    </citation>
    <scope>NUCLEOTIDE SEQUENCE [LARGE SCALE GENOMIC DNA]</scope>
    <source>
        <strain evidence="2">cv. Jeju island</strain>
        <tissue evidence="1">Leaf</tissue>
    </source>
</reference>
<accession>A0A314Y1B8</accession>
<evidence type="ECO:0000313" key="1">
    <source>
        <dbReference type="EMBL" id="PQP98668.1"/>
    </source>
</evidence>